<keyword evidence="7" id="KW-0479">Metal-binding</keyword>
<dbReference type="EMBL" id="NVWI01000005">
    <property type="protein sequence ID" value="PCJ41533.1"/>
    <property type="molecule type" value="Genomic_DNA"/>
</dbReference>
<dbReference type="PROSITE" id="PS00743">
    <property type="entry name" value="BETA_LACTAMASE_B_1"/>
    <property type="match status" value="1"/>
</dbReference>
<comment type="subunit">
    <text evidence="5">Monomer.</text>
</comment>
<keyword evidence="11" id="KW-0862">Zinc</keyword>
<protein>
    <recommendedName>
        <fullName evidence="6">beta-lactamase</fullName>
        <ecNumber evidence="6">3.5.2.6</ecNumber>
    </recommendedName>
</protein>
<comment type="caution">
    <text evidence="15">The sequence shown here is derived from an EMBL/GenBank/DDBJ whole genome shotgun (WGS) entry which is preliminary data.</text>
</comment>
<name>A0A2A5CCN5_9GAMM</name>
<dbReference type="GO" id="GO:0008270">
    <property type="term" value="F:zinc ion binding"/>
    <property type="evidence" value="ECO:0007669"/>
    <property type="project" value="InterPro"/>
</dbReference>
<evidence type="ECO:0000313" key="15">
    <source>
        <dbReference type="EMBL" id="PCJ41533.1"/>
    </source>
</evidence>
<accession>A0A2A5CCN5</accession>
<evidence type="ECO:0000256" key="2">
    <source>
        <dbReference type="ARBA" id="ARBA00001947"/>
    </source>
</evidence>
<gene>
    <name evidence="15" type="ORF">COA71_08225</name>
</gene>
<feature type="chain" id="PRO_5012201672" description="beta-lactamase" evidence="13">
    <location>
        <begin position="23"/>
        <end position="310"/>
    </location>
</feature>
<evidence type="ECO:0000256" key="4">
    <source>
        <dbReference type="ARBA" id="ARBA00005250"/>
    </source>
</evidence>
<dbReference type="Pfam" id="PF00753">
    <property type="entry name" value="Lactamase_B"/>
    <property type="match status" value="1"/>
</dbReference>
<dbReference type="Gene3D" id="3.60.15.10">
    <property type="entry name" value="Ribonuclease Z/Hydroxyacylglutathione hydrolase-like"/>
    <property type="match status" value="1"/>
</dbReference>
<keyword evidence="8 13" id="KW-0732">Signal</keyword>
<dbReference type="InterPro" id="IPR001279">
    <property type="entry name" value="Metallo-B-lactamas"/>
</dbReference>
<keyword evidence="10" id="KW-0378">Hydrolase</keyword>
<dbReference type="EC" id="3.5.2.6" evidence="6"/>
<comment type="subcellular location">
    <subcellularLocation>
        <location evidence="3">Periplasm</location>
    </subcellularLocation>
</comment>
<evidence type="ECO:0000259" key="14">
    <source>
        <dbReference type="SMART" id="SM00849"/>
    </source>
</evidence>
<evidence type="ECO:0000313" key="16">
    <source>
        <dbReference type="Proteomes" id="UP000228987"/>
    </source>
</evidence>
<dbReference type="CDD" id="cd16282">
    <property type="entry name" value="metallo-hydrolase-like_MBL-fold"/>
    <property type="match status" value="1"/>
</dbReference>
<dbReference type="GO" id="GO:0042597">
    <property type="term" value="C:periplasmic space"/>
    <property type="evidence" value="ECO:0007669"/>
    <property type="project" value="UniProtKB-SubCell"/>
</dbReference>
<dbReference type="SUPFAM" id="SSF56281">
    <property type="entry name" value="Metallo-hydrolase/oxidoreductase"/>
    <property type="match status" value="1"/>
</dbReference>
<dbReference type="SMART" id="SM00849">
    <property type="entry name" value="Lactamase_B"/>
    <property type="match status" value="1"/>
</dbReference>
<evidence type="ECO:0000256" key="9">
    <source>
        <dbReference type="ARBA" id="ARBA00022764"/>
    </source>
</evidence>
<evidence type="ECO:0000256" key="10">
    <source>
        <dbReference type="ARBA" id="ARBA00022801"/>
    </source>
</evidence>
<reference evidence="16" key="1">
    <citation type="submission" date="2017-08" db="EMBL/GenBank/DDBJ databases">
        <title>A dynamic microbial community with high functional redundancy inhabits the cold, oxic subseafloor aquifer.</title>
        <authorList>
            <person name="Tully B.J."/>
            <person name="Wheat C.G."/>
            <person name="Glazer B.T."/>
            <person name="Huber J.A."/>
        </authorList>
    </citation>
    <scope>NUCLEOTIDE SEQUENCE [LARGE SCALE GENOMIC DNA]</scope>
</reference>
<keyword evidence="9" id="KW-0574">Periplasm</keyword>
<dbReference type="PANTHER" id="PTHR42951">
    <property type="entry name" value="METALLO-BETA-LACTAMASE DOMAIN-CONTAINING"/>
    <property type="match status" value="1"/>
</dbReference>
<dbReference type="InterPro" id="IPR036866">
    <property type="entry name" value="RibonucZ/Hydroxyglut_hydro"/>
</dbReference>
<evidence type="ECO:0000256" key="11">
    <source>
        <dbReference type="ARBA" id="ARBA00022833"/>
    </source>
</evidence>
<evidence type="ECO:0000256" key="12">
    <source>
        <dbReference type="ARBA" id="ARBA00023251"/>
    </source>
</evidence>
<dbReference type="PANTHER" id="PTHR42951:SF4">
    <property type="entry name" value="ACYL-COENZYME A THIOESTERASE MBLAC2"/>
    <property type="match status" value="1"/>
</dbReference>
<organism evidence="15 16">
    <name type="scientific">SAR86 cluster bacterium</name>
    <dbReference type="NCBI Taxonomy" id="2030880"/>
    <lineage>
        <taxon>Bacteria</taxon>
        <taxon>Pseudomonadati</taxon>
        <taxon>Pseudomonadota</taxon>
        <taxon>Gammaproteobacteria</taxon>
        <taxon>SAR86 cluster</taxon>
    </lineage>
</organism>
<proteinExistence type="inferred from homology"/>
<comment type="similarity">
    <text evidence="4">Belongs to the metallo-beta-lactamase superfamily. Class-B beta-lactamase family.</text>
</comment>
<comment type="cofactor">
    <cofactor evidence="2">
        <name>Zn(2+)</name>
        <dbReference type="ChEBI" id="CHEBI:29105"/>
    </cofactor>
</comment>
<comment type="catalytic activity">
    <reaction evidence="1">
        <text>a beta-lactam + H2O = a substituted beta-amino acid</text>
        <dbReference type="Rhea" id="RHEA:20401"/>
        <dbReference type="ChEBI" id="CHEBI:15377"/>
        <dbReference type="ChEBI" id="CHEBI:35627"/>
        <dbReference type="ChEBI" id="CHEBI:140347"/>
        <dbReference type="EC" id="3.5.2.6"/>
    </reaction>
</comment>
<feature type="signal peptide" evidence="13">
    <location>
        <begin position="1"/>
        <end position="22"/>
    </location>
</feature>
<sequence length="310" mass="33722">MRILMKTILSSIVLLCSAPGFSQPDFDNIDIHTLKVRNNIYMLVGAGGNITAQVGDDGILIVDTQYAEMSDKILAALQEISGGAALRYIINTHVHGDHVGGNVNLARSGATISGGNMRRDVTGQSAAIIAHESVLLRLTTTDAGSTMDVDGWPTSSYFEGKKDIYFNGEGVRIMHQPRAHTDGDSIVYFRKSDVIATGDVYRTDAYPFIDIATGGTIQGFLNAAQAIIDQIIPVYGQDGGTLVIPGHGRLSDFGDVLNWREMLTIIHDRVKDLKDQGLSLEEVLEAKPSLDYDPRYGDSERFITAVYQTL</sequence>
<evidence type="ECO:0000256" key="6">
    <source>
        <dbReference type="ARBA" id="ARBA00012865"/>
    </source>
</evidence>
<keyword evidence="12" id="KW-0046">Antibiotic resistance</keyword>
<evidence type="ECO:0000256" key="1">
    <source>
        <dbReference type="ARBA" id="ARBA00001526"/>
    </source>
</evidence>
<evidence type="ECO:0000256" key="13">
    <source>
        <dbReference type="SAM" id="SignalP"/>
    </source>
</evidence>
<dbReference type="AlphaFoldDB" id="A0A2A5CCN5"/>
<evidence type="ECO:0000256" key="7">
    <source>
        <dbReference type="ARBA" id="ARBA00022723"/>
    </source>
</evidence>
<dbReference type="Proteomes" id="UP000228987">
    <property type="component" value="Unassembled WGS sequence"/>
</dbReference>
<dbReference type="GO" id="GO:0046677">
    <property type="term" value="P:response to antibiotic"/>
    <property type="evidence" value="ECO:0007669"/>
    <property type="project" value="UniProtKB-KW"/>
</dbReference>
<dbReference type="GO" id="GO:0008800">
    <property type="term" value="F:beta-lactamase activity"/>
    <property type="evidence" value="ECO:0007669"/>
    <property type="project" value="UniProtKB-EC"/>
</dbReference>
<feature type="domain" description="Metallo-beta-lactamase" evidence="14">
    <location>
        <begin position="47"/>
        <end position="247"/>
    </location>
</feature>
<evidence type="ECO:0000256" key="3">
    <source>
        <dbReference type="ARBA" id="ARBA00004418"/>
    </source>
</evidence>
<evidence type="ECO:0000256" key="5">
    <source>
        <dbReference type="ARBA" id="ARBA00011245"/>
    </source>
</evidence>
<evidence type="ECO:0000256" key="8">
    <source>
        <dbReference type="ARBA" id="ARBA00022729"/>
    </source>
</evidence>
<dbReference type="InterPro" id="IPR050855">
    <property type="entry name" value="NDM-1-like"/>
</dbReference>
<dbReference type="InterPro" id="IPR001018">
    <property type="entry name" value="Beta-lactamase_class-B_CS"/>
</dbReference>
<dbReference type="GO" id="GO:0017001">
    <property type="term" value="P:antibiotic catabolic process"/>
    <property type="evidence" value="ECO:0007669"/>
    <property type="project" value="InterPro"/>
</dbReference>